<feature type="region of interest" description="Disordered" evidence="1">
    <location>
        <begin position="2556"/>
        <end position="2588"/>
    </location>
</feature>
<feature type="region of interest" description="Disordered" evidence="1">
    <location>
        <begin position="625"/>
        <end position="647"/>
    </location>
</feature>
<feature type="compositionally biased region" description="Low complexity" evidence="1">
    <location>
        <begin position="1569"/>
        <end position="1592"/>
    </location>
</feature>
<reference evidence="3" key="1">
    <citation type="submission" date="2013-12" db="EMBL/GenBank/DDBJ databases">
        <title>The Genome Sequence of Aphanomyces invadans NJM9701.</title>
        <authorList>
            <consortium name="The Broad Institute Genomics Platform"/>
            <person name="Russ C."/>
            <person name="Tyler B."/>
            <person name="van West P."/>
            <person name="Dieguez-Uribeondo J."/>
            <person name="Young S.K."/>
            <person name="Zeng Q."/>
            <person name="Gargeya S."/>
            <person name="Fitzgerald M."/>
            <person name="Abouelleil A."/>
            <person name="Alvarado L."/>
            <person name="Chapman S.B."/>
            <person name="Gainer-Dewar J."/>
            <person name="Goldberg J."/>
            <person name="Griggs A."/>
            <person name="Gujja S."/>
            <person name="Hansen M."/>
            <person name="Howarth C."/>
            <person name="Imamovic A."/>
            <person name="Ireland A."/>
            <person name="Larimer J."/>
            <person name="McCowan C."/>
            <person name="Murphy C."/>
            <person name="Pearson M."/>
            <person name="Poon T.W."/>
            <person name="Priest M."/>
            <person name="Roberts A."/>
            <person name="Saif S."/>
            <person name="Shea T."/>
            <person name="Sykes S."/>
            <person name="Wortman J."/>
            <person name="Nusbaum C."/>
            <person name="Birren B."/>
        </authorList>
    </citation>
    <scope>NUCLEOTIDE SEQUENCE [LARGE SCALE GENOMIC DNA]</scope>
    <source>
        <strain evidence="3">NJM9701</strain>
    </source>
</reference>
<feature type="region of interest" description="Disordered" evidence="1">
    <location>
        <begin position="1672"/>
        <end position="1698"/>
    </location>
</feature>
<protein>
    <recommendedName>
        <fullName evidence="2">PWWP domain-containing protein</fullName>
    </recommendedName>
</protein>
<dbReference type="RefSeq" id="XP_008866379.1">
    <property type="nucleotide sequence ID" value="XM_008868157.1"/>
</dbReference>
<feature type="compositionally biased region" description="Basic residues" evidence="1">
    <location>
        <begin position="2566"/>
        <end position="2588"/>
    </location>
</feature>
<feature type="domain" description="PWWP" evidence="2">
    <location>
        <begin position="655"/>
        <end position="732"/>
    </location>
</feature>
<dbReference type="Pfam" id="PF00855">
    <property type="entry name" value="PWWP"/>
    <property type="match status" value="7"/>
</dbReference>
<dbReference type="InterPro" id="IPR000313">
    <property type="entry name" value="PWWP_dom"/>
</dbReference>
<feature type="region of interest" description="Disordered" evidence="1">
    <location>
        <begin position="2168"/>
        <end position="2238"/>
    </location>
</feature>
<feature type="compositionally biased region" description="Acidic residues" evidence="1">
    <location>
        <begin position="2762"/>
        <end position="2798"/>
    </location>
</feature>
<feature type="region of interest" description="Disordered" evidence="1">
    <location>
        <begin position="1142"/>
        <end position="1235"/>
    </location>
</feature>
<dbReference type="GeneID" id="20081084"/>
<feature type="domain" description="PWWP" evidence="2">
    <location>
        <begin position="1417"/>
        <end position="1493"/>
    </location>
</feature>
<dbReference type="SUPFAM" id="SSF63748">
    <property type="entry name" value="Tudor/PWWP/MBT"/>
    <property type="match status" value="8"/>
</dbReference>
<feature type="region of interest" description="Disordered" evidence="1">
    <location>
        <begin position="1542"/>
        <end position="1642"/>
    </location>
</feature>
<name>A0A024UFI8_9STRA</name>
<feature type="region of interest" description="Disordered" evidence="1">
    <location>
        <begin position="508"/>
        <end position="534"/>
    </location>
</feature>
<evidence type="ECO:0000313" key="3">
    <source>
        <dbReference type="EMBL" id="ETW04940.1"/>
    </source>
</evidence>
<gene>
    <name evidence="3" type="ORF">H310_04034</name>
</gene>
<feature type="region of interest" description="Disordered" evidence="1">
    <location>
        <begin position="1366"/>
        <end position="1388"/>
    </location>
</feature>
<feature type="region of interest" description="Disordered" evidence="1">
    <location>
        <begin position="466"/>
        <end position="489"/>
    </location>
</feature>
<dbReference type="SMART" id="SM00293">
    <property type="entry name" value="PWWP"/>
    <property type="match status" value="3"/>
</dbReference>
<dbReference type="PANTHER" id="PTHR42851:SF9">
    <property type="entry name" value="KETOSE-BISPHOSPHATE ALDOLASE CLASS-II FAMILY PROTEIN"/>
    <property type="match status" value="1"/>
</dbReference>
<feature type="domain" description="PWWP" evidence="2">
    <location>
        <begin position="1244"/>
        <end position="1317"/>
    </location>
</feature>
<feature type="compositionally biased region" description="Basic and acidic residues" evidence="1">
    <location>
        <begin position="387"/>
        <end position="427"/>
    </location>
</feature>
<dbReference type="PROSITE" id="PS50812">
    <property type="entry name" value="PWWP"/>
    <property type="match status" value="8"/>
</dbReference>
<proteinExistence type="predicted"/>
<evidence type="ECO:0000259" key="2">
    <source>
        <dbReference type="PROSITE" id="PS50812"/>
    </source>
</evidence>
<dbReference type="Gene3D" id="2.30.30.140">
    <property type="match status" value="12"/>
</dbReference>
<feature type="compositionally biased region" description="Basic and acidic residues" evidence="1">
    <location>
        <begin position="1604"/>
        <end position="1624"/>
    </location>
</feature>
<feature type="compositionally biased region" description="Polar residues" evidence="1">
    <location>
        <begin position="626"/>
        <end position="642"/>
    </location>
</feature>
<feature type="compositionally biased region" description="Polar residues" evidence="1">
    <location>
        <begin position="1176"/>
        <end position="1235"/>
    </location>
</feature>
<evidence type="ECO:0000256" key="1">
    <source>
        <dbReference type="SAM" id="MobiDB-lite"/>
    </source>
</evidence>
<feature type="compositionally biased region" description="Basic residues" evidence="1">
    <location>
        <begin position="2189"/>
        <end position="2203"/>
    </location>
</feature>
<feature type="region of interest" description="Disordered" evidence="1">
    <location>
        <begin position="2749"/>
        <end position="2798"/>
    </location>
</feature>
<dbReference type="EMBL" id="KI913957">
    <property type="protein sequence ID" value="ETW04940.1"/>
    <property type="molecule type" value="Genomic_DNA"/>
</dbReference>
<feature type="domain" description="PWWP" evidence="2">
    <location>
        <begin position="1874"/>
        <end position="1934"/>
    </location>
</feature>
<dbReference type="PANTHER" id="PTHR42851">
    <property type="entry name" value="ALDOLASE-RELATED"/>
    <property type="match status" value="1"/>
</dbReference>
<accession>A0A024UFI8</accession>
<dbReference type="VEuPathDB" id="FungiDB:H310_04034"/>
<organism evidence="3">
    <name type="scientific">Aphanomyces invadans</name>
    <dbReference type="NCBI Taxonomy" id="157072"/>
    <lineage>
        <taxon>Eukaryota</taxon>
        <taxon>Sar</taxon>
        <taxon>Stramenopiles</taxon>
        <taxon>Oomycota</taxon>
        <taxon>Saprolegniomycetes</taxon>
        <taxon>Saprolegniales</taxon>
        <taxon>Verrucalvaceae</taxon>
        <taxon>Aphanomyces</taxon>
    </lineage>
</organism>
<sequence length="2798" mass="313306">MAPDSIEHNAMAWVLTDGTPWWPVFVIDPADVPLELRSLGRFEGDVESAKAQGSGVLLVFNFGRHTLSIHKRDAMKPWNCPEHPTLLRGHPLSAFRKLGSITDFLDAMNEATEYNSKDTNIRQLLPIPQDECCTTSLPHNVCAKEVEDPVSSNYSAQTSGEIKRGFKSTSAQEVLGGRQHVEVPFIADSTPSSAHTQWTPRNLDGAATVIYDNNVDCTSTTIDAEPLSASSREPQLYAAAISQGIVIEQRAENFDVELQAEPTSETTEDKCRSVSSPREMVHSQRLGLISVLAYTTVSPNGKNITPVQDGATETLMQSMSIDEASNSSACNPDVRNEVAKPLPPNDGPTKVCLLESSEPLCGSSHIHEDLEQLVPQAPQSMDSASDIADHVPREDDRHSVVDSARKEVEHLPKGEDRDSSVDALRPIDETDEFVQDEERNMKIQPSIDNLSQEASSCPEATEVRELKCESDRAPPTEVVEPQPRDVSIDEKDCHSPVEERIVSIAQAEAPTVGHDVSADGIVGRGQPQEVSSEPLADLVQTEPPGQAEILTTQESGRASGGSFHFTNALADPELMALAGVLGISIEAHTPTFARNILSSSSLSRSPSSSNKSNLMTSTTIPAELQTVPNKPTNSSTPTNVVPVNQPLDTDDDVGIEVVAWAKRRGDSWWPAYICDPTTVRKKLKISGQNYNVLVSKSSRNADVRLIYFFGAHILGSTKCGSRRLKAWNCTEKNELLRPTAAQHTSQKRVDEFHLAVTEAQAYLATEENVRVLPALAKNVAEIPKPAQRLLTLHELKPEDDDMSNKFDDEDEDEVPVDKTTILPVEVVAWVRLNKGPYWPVYFCDSRKLHNLGTRHTNLLTRARKYPDLYRLAYVFGKHEFCLQKTTIRMKPWNCADHLELMQGEDSGLRHEELFEDFSLAVIEAEEYLAADEATRTLPFLTNSEMILERDADEETRLSLDGTGHQNHLPEHSEQGDVDSMILDVGTNCLAWGRSRGYPWWPAYVCDPYCMPLDLITSEGVPSTIYAAKRDLTGCRLVYYFGRRTFGLLKSRVRSWGCECHALFTAGHPAAQLKDPSTKALFMQAKSEALAFLVRPNFAFLSRSQENTAMSHQPPIMPPQFSIASYSATVQPSEVSAASEILHTTARKRGRPPKTRDATILDPPIKRGRLVSIAPATASNASIAPTSTASGDHRTQSGNNDEAATQERNTTGVDPTDGTNEAFSNEGDSSENDTQGDVNFAEMSCGFVAWTRSSGLPWWPVFVCDPSVVRANLFHLGDVHQGMLAKAKADPEVRLVFFFGLYNFGLVKVNGRIPNLKVWKCREYKIFEQGFPVGTMQGTSVAATFYIAIQEAQEFVTKDENSRVLPRMVPSDMNPQLEPPRAETTEQANDEVDNTCDLAAVNTFVPKKRQQILPNIPFGQVVWSKPSRSPWWPVYVIDPSKLRHNLYHLGKDHRRMLAKAQQNLSELRLVYYFGRYIFGLVKVNGKIKPWQCVEHEEFLLGYPESAMDGQDVVDEFYNALKEAQDFLSADEDNRLLPFFVKSDMQPDLEPPSSSQEHERTFQNQSDYSESDSNAQTSAAAATPLTTASSGTSTPDVARNVQNSAKDVHPIKSSTEIRTDDVHDPLQDEGEFSTGSGPSSTPMDYFDLNTTQPIQIAVTRSIPALVAQALTTVESSTDRSSSNSHLEFSQPSVEKNANGSTRHVTEVIPAESLCWARWTDGSWWPVYVCDHHKLRDNLHNLGTRHHYDNKWIQVKKAGCAHRLVYYFGRYCFGLQKKSLQPWKCADHEKLLRGHGHLSMQKRDVFLKAIQEAQDFESSDPCNRLPPHMVPSDINPLMAPPPPETAYFVPDERMSRVEKAKTLTTVVLHDTHPEAKLDTVAWAKSDGYPWWPVYICDPEKVKHTLLALGNGHEIIYNDAVRKPSVLRAVYFFGSHRFGLSEVHTKAIQPWDAENHAVLLQGVPKKLMGRKGVVEFFAKALDEANEFIESCHPVLMFPDVIEEELQHEQGDSNLSKSTMEDTKENAFIMPYDCVAWAYLSGFPWLPVYVIDPFRLQHHLENLGNRHAKVLDEARLHADTYRIVYYFGSHNFGLHKTPHLTMRKWGSPEHDSMCVPNPHKSKRSSFRSQVKKALAEAEVFLASSERIRVLPKMVASDMLRLAEADRLRAEAASTKALQDVPDNVPTRSTAQTSVRKKAPTSPSKRRSAPTKSTPSQLPTPTKGRVSNTPLPTIESEGDSDSSHFEKLLLKQDKKLAAMEKKKKNRPNFDLVPFNSLAWALLEGYPWLPVYVLDPFELQPELHLLGNGHGASLRKARKFPDRYRIVYYFSSHNFGLHLHPETTLRSWNCPEHATFVTGFPKSSCRGKKVLMDLIDGVKEAECFAASNPRTRCLPYMVPSDTDPALPPPSAQFVSFNSLAWAITEGYPWMPVYVFNPFQLRFKLLNLGSGHRDLLRRARASPEECRIVFYFGSHSFGIHKLKGTLKPWNCPEHSQYLEAKAESLLYIKKSVMEQFDAAMDEVEMFSSAGECHRLLPFMDPSDFEDDATAAAAMSQWQAVPDNRNWGQPVASTRPRKHQTQRARTRQFSPPRRRPAKRLRLSDKEQVVKQVDVIESHQKALDVKHLFESKLAWVHWGNEIWWPVYICSPKPVYQFSWGLDRHMESINYADVFVEVYHFGTKSFVEHPLCKLKPWRCSEHDEFVQSSLQRDSDTTVQFKAAFTEAEDYAASLAKYATDDDKSTPPSPQESVDMEQVVYMGEVEKLPSALPSDDEDSGEDTSDEEMNEEDPYPSSDEESAGDSDDKDN</sequence>
<feature type="domain" description="PWWP" evidence="2">
    <location>
        <begin position="8"/>
        <end position="78"/>
    </location>
</feature>
<feature type="domain" description="PWWP" evidence="2">
    <location>
        <begin position="986"/>
        <end position="1055"/>
    </location>
</feature>
<feature type="domain" description="PWWP" evidence="2">
    <location>
        <begin position="2268"/>
        <end position="2353"/>
    </location>
</feature>
<feature type="compositionally biased region" description="Polar residues" evidence="1">
    <location>
        <begin position="1631"/>
        <end position="1642"/>
    </location>
</feature>
<dbReference type="InterPro" id="IPR053063">
    <property type="entry name" value="PWWP_domain_containing_PDP"/>
</dbReference>
<feature type="region of interest" description="Disordered" evidence="1">
    <location>
        <begin position="378"/>
        <end position="427"/>
    </location>
</feature>
<dbReference type="CDD" id="cd05162">
    <property type="entry name" value="PWWP"/>
    <property type="match status" value="11"/>
</dbReference>
<feature type="compositionally biased region" description="Polar residues" evidence="1">
    <location>
        <begin position="2204"/>
        <end position="2225"/>
    </location>
</feature>
<dbReference type="STRING" id="157072.A0A024UFI8"/>
<dbReference type="OrthoDB" id="62853at2759"/>
<feature type="domain" description="PWWP" evidence="2">
    <location>
        <begin position="2027"/>
        <end position="2100"/>
    </location>
</feature>